<feature type="compositionally biased region" description="Basic and acidic residues" evidence="1">
    <location>
        <begin position="79"/>
        <end position="88"/>
    </location>
</feature>
<sequence length="115" mass="12818">MSGGFYKYRCKYFYSHNCPNWVWVNNSPCASCLADGRDGEHIQAPSWEVNHDIVVPCVQNGILQYVMMELIAPSKPGEHWTLRDKTEKPATSLPMPTPSSFSSSVPSLPGPFQIG</sequence>
<evidence type="ECO:0000256" key="1">
    <source>
        <dbReference type="SAM" id="MobiDB-lite"/>
    </source>
</evidence>
<name>A0A8K0SY53_9HYPO</name>
<dbReference type="EMBL" id="JAGPNK010000006">
    <property type="protein sequence ID" value="KAH7320085.1"/>
    <property type="molecule type" value="Genomic_DNA"/>
</dbReference>
<dbReference type="AlphaFoldDB" id="A0A8K0SY53"/>
<evidence type="ECO:0000313" key="2">
    <source>
        <dbReference type="EMBL" id="KAH7320085.1"/>
    </source>
</evidence>
<feature type="region of interest" description="Disordered" evidence="1">
    <location>
        <begin position="79"/>
        <end position="115"/>
    </location>
</feature>
<accession>A0A8K0SY53</accession>
<evidence type="ECO:0000313" key="3">
    <source>
        <dbReference type="Proteomes" id="UP000813444"/>
    </source>
</evidence>
<organism evidence="2 3">
    <name type="scientific">Stachybotrys elegans</name>
    <dbReference type="NCBI Taxonomy" id="80388"/>
    <lineage>
        <taxon>Eukaryota</taxon>
        <taxon>Fungi</taxon>
        <taxon>Dikarya</taxon>
        <taxon>Ascomycota</taxon>
        <taxon>Pezizomycotina</taxon>
        <taxon>Sordariomycetes</taxon>
        <taxon>Hypocreomycetidae</taxon>
        <taxon>Hypocreales</taxon>
        <taxon>Stachybotryaceae</taxon>
        <taxon>Stachybotrys</taxon>
    </lineage>
</organism>
<comment type="caution">
    <text evidence="2">The sequence shown here is derived from an EMBL/GenBank/DDBJ whole genome shotgun (WGS) entry which is preliminary data.</text>
</comment>
<keyword evidence="3" id="KW-1185">Reference proteome</keyword>
<protein>
    <submittedName>
        <fullName evidence="2">Uncharacterized protein</fullName>
    </submittedName>
</protein>
<dbReference type="OrthoDB" id="6079484at2759"/>
<dbReference type="Proteomes" id="UP000813444">
    <property type="component" value="Unassembled WGS sequence"/>
</dbReference>
<reference evidence="2" key="1">
    <citation type="journal article" date="2021" name="Nat. Commun.">
        <title>Genetic determinants of endophytism in the Arabidopsis root mycobiome.</title>
        <authorList>
            <person name="Mesny F."/>
            <person name="Miyauchi S."/>
            <person name="Thiergart T."/>
            <person name="Pickel B."/>
            <person name="Atanasova L."/>
            <person name="Karlsson M."/>
            <person name="Huettel B."/>
            <person name="Barry K.W."/>
            <person name="Haridas S."/>
            <person name="Chen C."/>
            <person name="Bauer D."/>
            <person name="Andreopoulos W."/>
            <person name="Pangilinan J."/>
            <person name="LaButti K."/>
            <person name="Riley R."/>
            <person name="Lipzen A."/>
            <person name="Clum A."/>
            <person name="Drula E."/>
            <person name="Henrissat B."/>
            <person name="Kohler A."/>
            <person name="Grigoriev I.V."/>
            <person name="Martin F.M."/>
            <person name="Hacquard S."/>
        </authorList>
    </citation>
    <scope>NUCLEOTIDE SEQUENCE</scope>
    <source>
        <strain evidence="2">MPI-CAGE-CH-0235</strain>
    </source>
</reference>
<feature type="compositionally biased region" description="Low complexity" evidence="1">
    <location>
        <begin position="91"/>
        <end position="115"/>
    </location>
</feature>
<gene>
    <name evidence="2" type="ORF">B0I35DRAFT_451020</name>
</gene>
<proteinExistence type="predicted"/>